<evidence type="ECO:0000313" key="14">
    <source>
        <dbReference type="Proteomes" id="UP000238327"/>
    </source>
</evidence>
<comment type="catalytic activity">
    <reaction evidence="7">
        <text>betaine aldehyde + NADP(+) + H2O = glycine betaine + NADPH + 2 H(+)</text>
        <dbReference type="Rhea" id="RHEA:30067"/>
        <dbReference type="ChEBI" id="CHEBI:15377"/>
        <dbReference type="ChEBI" id="CHEBI:15378"/>
        <dbReference type="ChEBI" id="CHEBI:15710"/>
        <dbReference type="ChEBI" id="CHEBI:17750"/>
        <dbReference type="ChEBI" id="CHEBI:57783"/>
        <dbReference type="ChEBI" id="CHEBI:58349"/>
    </reaction>
    <physiologicalReaction direction="left-to-right" evidence="7">
        <dbReference type="Rhea" id="RHEA:30068"/>
    </physiologicalReaction>
</comment>
<dbReference type="InterPro" id="IPR029510">
    <property type="entry name" value="Ald_DH_CS_GLU"/>
</dbReference>
<dbReference type="RefSeq" id="WP_106736318.1">
    <property type="nucleotide sequence ID" value="NZ_CP027657.1"/>
</dbReference>
<dbReference type="AlphaFoldDB" id="A0A2R3QIA4"/>
<keyword evidence="3" id="KW-0630">Potassium</keyword>
<feature type="active site" evidence="10">
    <location>
        <position position="249"/>
    </location>
</feature>
<evidence type="ECO:0000256" key="7">
    <source>
        <dbReference type="ARBA" id="ARBA00051919"/>
    </source>
</evidence>
<dbReference type="Proteomes" id="UP000238327">
    <property type="component" value="Chromosome"/>
</dbReference>
<dbReference type="InterPro" id="IPR016162">
    <property type="entry name" value="Ald_DH_N"/>
</dbReference>
<dbReference type="FunFam" id="3.40.309.10:FF:000014">
    <property type="entry name" value="NAD/NADP-dependent betaine aldehyde dehydrogenase"/>
    <property type="match status" value="1"/>
</dbReference>
<dbReference type="InterPro" id="IPR015590">
    <property type="entry name" value="Aldehyde_DH_dom"/>
</dbReference>
<dbReference type="Gene3D" id="3.40.309.10">
    <property type="entry name" value="Aldehyde Dehydrogenase, Chain A, domain 2"/>
    <property type="match status" value="1"/>
</dbReference>
<dbReference type="GO" id="GO:0008802">
    <property type="term" value="F:betaine-aldehyde dehydrogenase (NAD+) activity"/>
    <property type="evidence" value="ECO:0007669"/>
    <property type="project" value="UniProtKB-EC"/>
</dbReference>
<dbReference type="OrthoDB" id="9812625at2"/>
<dbReference type="Pfam" id="PF00171">
    <property type="entry name" value="Aldedh"/>
    <property type="match status" value="1"/>
</dbReference>
<evidence type="ECO:0000256" key="3">
    <source>
        <dbReference type="ARBA" id="ARBA00022958"/>
    </source>
</evidence>
<dbReference type="InterPro" id="IPR016163">
    <property type="entry name" value="Ald_DH_C"/>
</dbReference>
<feature type="domain" description="Aldehyde dehydrogenase" evidence="12">
    <location>
        <begin position="21"/>
        <end position="476"/>
    </location>
</feature>
<keyword evidence="6" id="KW-0558">Oxidation</keyword>
<evidence type="ECO:0000256" key="6">
    <source>
        <dbReference type="ARBA" id="ARBA00023097"/>
    </source>
</evidence>
<dbReference type="NCBIfam" id="NF009725">
    <property type="entry name" value="PRK13252.1"/>
    <property type="match status" value="1"/>
</dbReference>
<dbReference type="PANTHER" id="PTHR11699">
    <property type="entry name" value="ALDEHYDE DEHYDROGENASE-RELATED"/>
    <property type="match status" value="1"/>
</dbReference>
<comment type="subunit">
    <text evidence="9">Dimer of dimers.</text>
</comment>
<dbReference type="GO" id="GO:0046872">
    <property type="term" value="F:metal ion binding"/>
    <property type="evidence" value="ECO:0007669"/>
    <property type="project" value="UniProtKB-KW"/>
</dbReference>
<proteinExistence type="inferred from homology"/>
<dbReference type="InterPro" id="IPR016161">
    <property type="entry name" value="Ald_DH/histidinol_DH"/>
</dbReference>
<keyword evidence="4 11" id="KW-0560">Oxidoreductase</keyword>
<evidence type="ECO:0000256" key="10">
    <source>
        <dbReference type="PROSITE-ProRule" id="PRU10007"/>
    </source>
</evidence>
<evidence type="ECO:0000256" key="9">
    <source>
        <dbReference type="ARBA" id="ARBA00065931"/>
    </source>
</evidence>
<evidence type="ECO:0000259" key="12">
    <source>
        <dbReference type="Pfam" id="PF00171"/>
    </source>
</evidence>
<comment type="similarity">
    <text evidence="1 11">Belongs to the aldehyde dehydrogenase family.</text>
</comment>
<keyword evidence="2" id="KW-0479">Metal-binding</keyword>
<comment type="catalytic activity">
    <reaction evidence="8">
        <text>betaine aldehyde + NAD(+) + H2O = glycine betaine + NADH + 2 H(+)</text>
        <dbReference type="Rhea" id="RHEA:15305"/>
        <dbReference type="ChEBI" id="CHEBI:15377"/>
        <dbReference type="ChEBI" id="CHEBI:15378"/>
        <dbReference type="ChEBI" id="CHEBI:15710"/>
        <dbReference type="ChEBI" id="CHEBI:17750"/>
        <dbReference type="ChEBI" id="CHEBI:57540"/>
        <dbReference type="ChEBI" id="CHEBI:57945"/>
        <dbReference type="EC" id="1.2.1.8"/>
    </reaction>
    <physiologicalReaction direction="left-to-right" evidence="8">
        <dbReference type="Rhea" id="RHEA:15306"/>
    </physiologicalReaction>
</comment>
<evidence type="ECO:0000256" key="1">
    <source>
        <dbReference type="ARBA" id="ARBA00009986"/>
    </source>
</evidence>
<dbReference type="PROSITE" id="PS00687">
    <property type="entry name" value="ALDEHYDE_DEHYDR_GLU"/>
    <property type="match status" value="1"/>
</dbReference>
<evidence type="ECO:0000256" key="2">
    <source>
        <dbReference type="ARBA" id="ARBA00022723"/>
    </source>
</evidence>
<dbReference type="SUPFAM" id="SSF53720">
    <property type="entry name" value="ALDH-like"/>
    <property type="match status" value="1"/>
</dbReference>
<keyword evidence="5" id="KW-0520">NAD</keyword>
<evidence type="ECO:0000256" key="5">
    <source>
        <dbReference type="ARBA" id="ARBA00023027"/>
    </source>
</evidence>
<accession>A0A2R3QIA4</accession>
<dbReference type="FunFam" id="3.40.605.10:FF:000007">
    <property type="entry name" value="NAD/NADP-dependent betaine aldehyde dehydrogenase"/>
    <property type="match status" value="1"/>
</dbReference>
<dbReference type="Gene3D" id="3.40.605.10">
    <property type="entry name" value="Aldehyde Dehydrogenase, Chain A, domain 1"/>
    <property type="match status" value="1"/>
</dbReference>
<sequence length="490" mass="52005">METKLIGQFIGGEHHVVEGGDSFTTLNPANGEVLAHVQQASKAQIDKAVRQAAQAQRTWAALNPTARTGILLDAANLIARHNEELAHLETADTGKPIHDTARVDIAGGVAVMRYFAGLAAALEGRQSPVNGSAFTYTRREPLGVVAGIGAWNYPVQIAMWKLAPALAAGNAMLFKPSEVTPLSTHRLAELLVEAGVPAGLFNVLQGNHEVGRALIEHPGIAKVSFTGSVPTGMKVMSAAAGTLKKTTMELGGKSPLIIMPDADLERAADIATMANFFSSGQVCTSGTRVFVHRSVKARFEELLLARVRAIAIGDPADPATRFGPLVSQEHREKVMGYIRSGLEEEARLLTGGDAPSAATLASGSYLLPTVFTDCTDTMRIVREEIFGPVMSILSFDSESEVLRRANDSELGLAGGVVTQDLATAHRIVHALEAGICWINTWGQVPAHMPVAGQKLSGLGQENGIDALYEHTKVKSVFVELGAYSSVFPPN</sequence>
<protein>
    <submittedName>
        <fullName evidence="13">Betaine-aldehyde dehydrogenase</fullName>
    </submittedName>
</protein>
<evidence type="ECO:0000256" key="11">
    <source>
        <dbReference type="RuleBase" id="RU003345"/>
    </source>
</evidence>
<organism evidence="13 14">
    <name type="scientific">Ectopseudomonas mendocina</name>
    <name type="common">Pseudomonas mendocina</name>
    <dbReference type="NCBI Taxonomy" id="300"/>
    <lineage>
        <taxon>Bacteria</taxon>
        <taxon>Pseudomonadati</taxon>
        <taxon>Pseudomonadota</taxon>
        <taxon>Gammaproteobacteria</taxon>
        <taxon>Pseudomonadales</taxon>
        <taxon>Pseudomonadaceae</taxon>
        <taxon>Ectopseudomonas</taxon>
    </lineage>
</organism>
<evidence type="ECO:0000256" key="8">
    <source>
        <dbReference type="ARBA" id="ARBA00052192"/>
    </source>
</evidence>
<evidence type="ECO:0000313" key="13">
    <source>
        <dbReference type="EMBL" id="AVO51462.1"/>
    </source>
</evidence>
<gene>
    <name evidence="13" type="ORF">C7A17_01355</name>
</gene>
<dbReference type="EMBL" id="CP027657">
    <property type="protein sequence ID" value="AVO51462.1"/>
    <property type="molecule type" value="Genomic_DNA"/>
</dbReference>
<name>A0A2R3QIA4_ECTME</name>
<reference evidence="13 14" key="1">
    <citation type="submission" date="2018-03" db="EMBL/GenBank/DDBJ databases">
        <title>Complete genome sequence and methylome analysis of Pseudomonas mendocina NEB 698.</title>
        <authorList>
            <person name="Morgan R.D."/>
        </authorList>
    </citation>
    <scope>NUCLEOTIDE SEQUENCE [LARGE SCALE GENOMIC DNA]</scope>
    <source>
        <strain evidence="13 14">NEB698</strain>
    </source>
</reference>
<evidence type="ECO:0000256" key="4">
    <source>
        <dbReference type="ARBA" id="ARBA00023002"/>
    </source>
</evidence>